<feature type="chain" id="PRO_5041420720" description="Outer membrane protein beta-barrel domain-containing protein" evidence="1">
    <location>
        <begin position="21"/>
        <end position="210"/>
    </location>
</feature>
<dbReference type="EMBL" id="BSOT01000005">
    <property type="protein sequence ID" value="GLR70541.1"/>
    <property type="molecule type" value="Genomic_DNA"/>
</dbReference>
<feature type="signal peptide" evidence="1">
    <location>
        <begin position="1"/>
        <end position="20"/>
    </location>
</feature>
<gene>
    <name evidence="2" type="ORF">GCM10007852_14490</name>
</gene>
<accession>A0AA37SZ32</accession>
<reference evidence="2" key="1">
    <citation type="journal article" date="2014" name="Int. J. Syst. Evol. Microbiol.">
        <title>Complete genome sequence of Corynebacterium casei LMG S-19264T (=DSM 44701T), isolated from a smear-ripened cheese.</title>
        <authorList>
            <consortium name="US DOE Joint Genome Institute (JGI-PGF)"/>
            <person name="Walter F."/>
            <person name="Albersmeier A."/>
            <person name="Kalinowski J."/>
            <person name="Ruckert C."/>
        </authorList>
    </citation>
    <scope>NUCLEOTIDE SEQUENCE</scope>
    <source>
        <strain evidence="2">NBRC 110023</strain>
    </source>
</reference>
<reference evidence="2" key="2">
    <citation type="submission" date="2023-01" db="EMBL/GenBank/DDBJ databases">
        <title>Draft genome sequence of Agaribacter marinus strain NBRC 110023.</title>
        <authorList>
            <person name="Sun Q."/>
            <person name="Mori K."/>
        </authorList>
    </citation>
    <scope>NUCLEOTIDE SEQUENCE</scope>
    <source>
        <strain evidence="2">NBRC 110023</strain>
    </source>
</reference>
<evidence type="ECO:0000313" key="3">
    <source>
        <dbReference type="Proteomes" id="UP001156601"/>
    </source>
</evidence>
<proteinExistence type="predicted"/>
<dbReference type="AlphaFoldDB" id="A0AA37SZ32"/>
<name>A0AA37SZ32_9ALTE</name>
<sequence length="210" mass="22538">MKKFGIISVALAALSFNLCAQETEKSVEEIDAYGYWDYGLRLGITSIDDLTARSEGIDESAYIVGLDVDYTKSNWVTTFTLDILVYDDNAKFSQEVEGTGLFNDGERSRASSSATGGFISIGTGYQWIADEGGTIALRAQGGFGAVVYSERSISNCSNCRSEDIDVDGGAFVKLSADKDFGTVTVGIFAQQFLGGDGLDNIYGLRFSSGF</sequence>
<dbReference type="Proteomes" id="UP001156601">
    <property type="component" value="Unassembled WGS sequence"/>
</dbReference>
<evidence type="ECO:0000256" key="1">
    <source>
        <dbReference type="SAM" id="SignalP"/>
    </source>
</evidence>
<dbReference type="RefSeq" id="WP_284216835.1">
    <property type="nucleotide sequence ID" value="NZ_BSOT01000005.1"/>
</dbReference>
<evidence type="ECO:0008006" key="4">
    <source>
        <dbReference type="Google" id="ProtNLM"/>
    </source>
</evidence>
<protein>
    <recommendedName>
        <fullName evidence="4">Outer membrane protein beta-barrel domain-containing protein</fullName>
    </recommendedName>
</protein>
<comment type="caution">
    <text evidence="2">The sequence shown here is derived from an EMBL/GenBank/DDBJ whole genome shotgun (WGS) entry which is preliminary data.</text>
</comment>
<keyword evidence="1" id="KW-0732">Signal</keyword>
<keyword evidence="3" id="KW-1185">Reference proteome</keyword>
<organism evidence="2 3">
    <name type="scientific">Agaribacter marinus</name>
    <dbReference type="NCBI Taxonomy" id="1431249"/>
    <lineage>
        <taxon>Bacteria</taxon>
        <taxon>Pseudomonadati</taxon>
        <taxon>Pseudomonadota</taxon>
        <taxon>Gammaproteobacteria</taxon>
        <taxon>Alteromonadales</taxon>
        <taxon>Alteromonadaceae</taxon>
        <taxon>Agaribacter</taxon>
    </lineage>
</organism>
<evidence type="ECO:0000313" key="2">
    <source>
        <dbReference type="EMBL" id="GLR70541.1"/>
    </source>
</evidence>